<proteinExistence type="predicted"/>
<sequence>MMAVLATNNMLVSGQALDHMLQTVYAALQLLVGAPLLASDNSAHGDVLRKRLRGLPLIEQLIEDDGLVPSLLLPGPQVLGLPLKERSALVRSLSSVAAAAGTAHAALLTGGLYLAASPAWWQLLPGESKVLQHMVTH</sequence>
<keyword evidence="2" id="KW-1185">Reference proteome</keyword>
<comment type="caution">
    <text evidence="1">The sequence shown here is derived from an EMBL/GenBank/DDBJ whole genome shotgun (WGS) entry which is preliminary data.</text>
</comment>
<name>A0A699Z236_HAELA</name>
<feature type="non-terminal residue" evidence="1">
    <location>
        <position position="1"/>
    </location>
</feature>
<dbReference type="AlphaFoldDB" id="A0A699Z236"/>
<dbReference type="PANTHER" id="PTHR13559:SF1">
    <property type="entry name" value="PROTEIN FUZZY HOMOLOG"/>
    <property type="match status" value="1"/>
</dbReference>
<accession>A0A699Z236</accession>
<dbReference type="GO" id="GO:1905515">
    <property type="term" value="P:non-motile cilium assembly"/>
    <property type="evidence" value="ECO:0007669"/>
    <property type="project" value="TreeGrafter"/>
</dbReference>
<gene>
    <name evidence="1" type="ORF">HaLaN_12470</name>
</gene>
<organism evidence="1 2">
    <name type="scientific">Haematococcus lacustris</name>
    <name type="common">Green alga</name>
    <name type="synonym">Haematococcus pluvialis</name>
    <dbReference type="NCBI Taxonomy" id="44745"/>
    <lineage>
        <taxon>Eukaryota</taxon>
        <taxon>Viridiplantae</taxon>
        <taxon>Chlorophyta</taxon>
        <taxon>core chlorophytes</taxon>
        <taxon>Chlorophyceae</taxon>
        <taxon>CS clade</taxon>
        <taxon>Chlamydomonadales</taxon>
        <taxon>Haematococcaceae</taxon>
        <taxon>Haematococcus</taxon>
    </lineage>
</organism>
<evidence type="ECO:0000313" key="2">
    <source>
        <dbReference type="Proteomes" id="UP000485058"/>
    </source>
</evidence>
<reference evidence="1 2" key="1">
    <citation type="submission" date="2020-02" db="EMBL/GenBank/DDBJ databases">
        <title>Draft genome sequence of Haematococcus lacustris strain NIES-144.</title>
        <authorList>
            <person name="Morimoto D."/>
            <person name="Nakagawa S."/>
            <person name="Yoshida T."/>
            <person name="Sawayama S."/>
        </authorList>
    </citation>
    <scope>NUCLEOTIDE SEQUENCE [LARGE SCALE GENOMIC DNA]</scope>
    <source>
        <strain evidence="1 2">NIES-144</strain>
    </source>
</reference>
<protein>
    <submittedName>
        <fullName evidence="1">Uncharacterized protein</fullName>
    </submittedName>
</protein>
<evidence type="ECO:0000313" key="1">
    <source>
        <dbReference type="EMBL" id="GFH16111.1"/>
    </source>
</evidence>
<feature type="non-terminal residue" evidence="1">
    <location>
        <position position="137"/>
    </location>
</feature>
<dbReference type="PANTHER" id="PTHR13559">
    <property type="entry name" value="INTRACELLULAR TRAFFIC PROTEIN-RELATED"/>
    <property type="match status" value="1"/>
</dbReference>
<dbReference type="InterPro" id="IPR026069">
    <property type="entry name" value="Fuzzy"/>
</dbReference>
<dbReference type="EMBL" id="BLLF01000947">
    <property type="protein sequence ID" value="GFH16111.1"/>
    <property type="molecule type" value="Genomic_DNA"/>
</dbReference>
<dbReference type="Proteomes" id="UP000485058">
    <property type="component" value="Unassembled WGS sequence"/>
</dbReference>